<accession>A0AAV3Z5F5</accession>
<keyword evidence="3" id="KW-1185">Reference proteome</keyword>
<evidence type="ECO:0000256" key="1">
    <source>
        <dbReference type="SAM" id="MobiDB-lite"/>
    </source>
</evidence>
<dbReference type="Proteomes" id="UP000735302">
    <property type="component" value="Unassembled WGS sequence"/>
</dbReference>
<dbReference type="EMBL" id="BLXT01001968">
    <property type="protein sequence ID" value="GFN89815.1"/>
    <property type="molecule type" value="Genomic_DNA"/>
</dbReference>
<reference evidence="2 3" key="1">
    <citation type="journal article" date="2021" name="Elife">
        <title>Chloroplast acquisition without the gene transfer in kleptoplastic sea slugs, Plakobranchus ocellatus.</title>
        <authorList>
            <person name="Maeda T."/>
            <person name="Takahashi S."/>
            <person name="Yoshida T."/>
            <person name="Shimamura S."/>
            <person name="Takaki Y."/>
            <person name="Nagai Y."/>
            <person name="Toyoda A."/>
            <person name="Suzuki Y."/>
            <person name="Arimoto A."/>
            <person name="Ishii H."/>
            <person name="Satoh N."/>
            <person name="Nishiyama T."/>
            <person name="Hasebe M."/>
            <person name="Maruyama T."/>
            <person name="Minagawa J."/>
            <person name="Obokata J."/>
            <person name="Shigenobu S."/>
        </authorList>
    </citation>
    <scope>NUCLEOTIDE SEQUENCE [LARGE SCALE GENOMIC DNA]</scope>
</reference>
<gene>
    <name evidence="2" type="ORF">PoB_001632100</name>
</gene>
<name>A0AAV3Z5F5_9GAST</name>
<evidence type="ECO:0000313" key="3">
    <source>
        <dbReference type="Proteomes" id="UP000735302"/>
    </source>
</evidence>
<proteinExistence type="predicted"/>
<evidence type="ECO:0000313" key="2">
    <source>
        <dbReference type="EMBL" id="GFN89815.1"/>
    </source>
</evidence>
<comment type="caution">
    <text evidence="2">The sequence shown here is derived from an EMBL/GenBank/DDBJ whole genome shotgun (WGS) entry which is preliminary data.</text>
</comment>
<dbReference type="AlphaFoldDB" id="A0AAV3Z5F5"/>
<protein>
    <submittedName>
        <fullName evidence="2">Uncharacterized protein</fullName>
    </submittedName>
</protein>
<sequence length="155" mass="16850">MLHQHQGEQVEVVASKSKKKKQSKNSKSTNPESLEAAGVSVTASTNSTVVSSSVLNTAFTDEPLIDFNSPERLSFFKEVQELFSSFGGYSELKKATLELTGRFQSFPLPKFTMRSVFKVGVVDKIALKLIQAVPGHVDEQGLQSLFPVLTEAGGN</sequence>
<organism evidence="2 3">
    <name type="scientific">Plakobranchus ocellatus</name>
    <dbReference type="NCBI Taxonomy" id="259542"/>
    <lineage>
        <taxon>Eukaryota</taxon>
        <taxon>Metazoa</taxon>
        <taxon>Spiralia</taxon>
        <taxon>Lophotrochozoa</taxon>
        <taxon>Mollusca</taxon>
        <taxon>Gastropoda</taxon>
        <taxon>Heterobranchia</taxon>
        <taxon>Euthyneura</taxon>
        <taxon>Panpulmonata</taxon>
        <taxon>Sacoglossa</taxon>
        <taxon>Placobranchoidea</taxon>
        <taxon>Plakobranchidae</taxon>
        <taxon>Plakobranchus</taxon>
    </lineage>
</organism>
<feature type="region of interest" description="Disordered" evidence="1">
    <location>
        <begin position="1"/>
        <end position="45"/>
    </location>
</feature>
<feature type="compositionally biased region" description="Low complexity" evidence="1">
    <location>
        <begin position="36"/>
        <end position="45"/>
    </location>
</feature>